<dbReference type="GO" id="GO:0045184">
    <property type="term" value="P:establishment of protein localization"/>
    <property type="evidence" value="ECO:0007669"/>
    <property type="project" value="EnsemblFungi"/>
</dbReference>
<feature type="compositionally biased region" description="Polar residues" evidence="1">
    <location>
        <begin position="441"/>
        <end position="451"/>
    </location>
</feature>
<evidence type="ECO:0000313" key="3">
    <source>
        <dbReference type="Proteomes" id="UP000054886"/>
    </source>
</evidence>
<protein>
    <submittedName>
        <fullName evidence="2">Protein NBA1</fullName>
    </submittedName>
</protein>
<feature type="region of interest" description="Disordered" evidence="1">
    <location>
        <begin position="359"/>
        <end position="393"/>
    </location>
</feature>
<feature type="region of interest" description="Disordered" evidence="1">
    <location>
        <begin position="139"/>
        <end position="171"/>
    </location>
</feature>
<sequence length="550" mass="61412">MVGGCIFAMNIWETGNHEQNLQQEPETIKDMEEYSSPSKLSVNTQRLSAMIDSLGSPNAEEPLPAEYNTTSSHLSHHTTSSPAPQSEDTFTSPLKKSTFQMPRSPATDNLNNRASVLSNYSGVVDHAIEVSYVVRNSPSKSIKNRDETGKEDTEENGNNSELQTKVPESTTDGEVVIQSVQNAKPVGRFGSFNRSVSSKVIPSDKDSNSKKAESIHLATTSKKPLHSSIGSGNLASESGTSSYSYDQTLKNLDQQLQIPDVDDESSITSSANMPSLATNKYTKSQEDIEVPHLRTETTAFNPTIPPRSKDRPRSRIFGTEENQSEAISPPQRPINHNYSRSDAAKSESYYSAISYNSQEDLHEKSQNAGNDELPMDDSYLSRPLPITPHNNREIYRDDTIKAFSGRPELPSKNSFVDNNNEYEDILDEDEAEEFQYAPVHQENSQKNTPIQKVNQPNKLKSKKKNKKKNTREDIQSFDIETLNQLVNVTKGTLIGSEFSNLGMRTEEKKALERLVDSLSRLTADMVLDPERYEEGLKRLDKATRALEGFY</sequence>
<evidence type="ECO:0000256" key="1">
    <source>
        <dbReference type="SAM" id="MobiDB-lite"/>
    </source>
</evidence>
<dbReference type="VEuPathDB" id="FungiDB:GVI51_I07975"/>
<gene>
    <name evidence="2" type="ORF">AO440_002686</name>
</gene>
<feature type="compositionally biased region" description="Polar residues" evidence="1">
    <location>
        <begin position="217"/>
        <end position="242"/>
    </location>
</feature>
<organism evidence="2 3">
    <name type="scientific">Candida glabrata</name>
    <name type="common">Yeast</name>
    <name type="synonym">Torulopsis glabrata</name>
    <dbReference type="NCBI Taxonomy" id="5478"/>
    <lineage>
        <taxon>Eukaryota</taxon>
        <taxon>Fungi</taxon>
        <taxon>Dikarya</taxon>
        <taxon>Ascomycota</taxon>
        <taxon>Saccharomycotina</taxon>
        <taxon>Saccharomycetes</taxon>
        <taxon>Saccharomycetales</taxon>
        <taxon>Saccharomycetaceae</taxon>
        <taxon>Nakaseomyces</taxon>
    </lineage>
</organism>
<feature type="region of interest" description="Disordered" evidence="1">
    <location>
        <begin position="187"/>
        <end position="242"/>
    </location>
</feature>
<dbReference type="VEuPathDB" id="FungiDB:B1J91_I08107g"/>
<dbReference type="GO" id="GO:0005621">
    <property type="term" value="C:cellular bud scar"/>
    <property type="evidence" value="ECO:0007669"/>
    <property type="project" value="EnsemblFungi"/>
</dbReference>
<dbReference type="GO" id="GO:0007120">
    <property type="term" value="P:axial cellular bud site selection"/>
    <property type="evidence" value="ECO:0007669"/>
    <property type="project" value="EnsemblFungi"/>
</dbReference>
<accession>A0A0W0E0V6</accession>
<dbReference type="VEuPathDB" id="FungiDB:GWK60_I03619"/>
<comment type="caution">
    <text evidence="2">The sequence shown here is derived from an EMBL/GenBank/DDBJ whole genome shotgun (WGS) entry which is preliminary data.</text>
</comment>
<feature type="compositionally biased region" description="Polar residues" evidence="1">
    <location>
        <begin position="156"/>
        <end position="171"/>
    </location>
</feature>
<feature type="region of interest" description="Disordered" evidence="1">
    <location>
        <begin position="296"/>
        <end position="343"/>
    </location>
</feature>
<feature type="region of interest" description="Disordered" evidence="1">
    <location>
        <begin position="54"/>
        <end position="112"/>
    </location>
</feature>
<feature type="compositionally biased region" description="Basic residues" evidence="1">
    <location>
        <begin position="459"/>
        <end position="469"/>
    </location>
</feature>
<evidence type="ECO:0000313" key="2">
    <source>
        <dbReference type="EMBL" id="KTB05156.1"/>
    </source>
</evidence>
<name>A0A0W0E0V6_CANGB</name>
<feature type="compositionally biased region" description="Basic and acidic residues" evidence="1">
    <location>
        <begin position="202"/>
        <end position="214"/>
    </location>
</feature>
<proteinExistence type="predicted"/>
<feature type="region of interest" description="Disordered" evidence="1">
    <location>
        <begin position="440"/>
        <end position="472"/>
    </location>
</feature>
<dbReference type="GO" id="GO:0032174">
    <property type="term" value="C:cellular bud neck septin collar"/>
    <property type="evidence" value="ECO:0007669"/>
    <property type="project" value="EnsemblFungi"/>
</dbReference>
<dbReference type="GO" id="GO:1901900">
    <property type="term" value="P:regulation of protein localization to cell division site"/>
    <property type="evidence" value="ECO:0007669"/>
    <property type="project" value="EnsemblFungi"/>
</dbReference>
<dbReference type="VEuPathDB" id="FungiDB:CAGL0I08107g"/>
<reference evidence="2 3" key="1">
    <citation type="submission" date="2015-10" db="EMBL/GenBank/DDBJ databases">
        <title>Draft genomes sequences of Candida glabrata isolates 1A, 1B, 2A, 2B, 3A and 3B.</title>
        <authorList>
            <person name="Haavelsrud O.E."/>
            <person name="Gaustad P."/>
        </authorList>
    </citation>
    <scope>NUCLEOTIDE SEQUENCE [LARGE SCALE GENOMIC DNA]</scope>
    <source>
        <strain evidence="2">910700640</strain>
    </source>
</reference>
<feature type="compositionally biased region" description="Polar residues" evidence="1">
    <location>
        <begin position="82"/>
        <end position="112"/>
    </location>
</feature>
<dbReference type="GO" id="GO:0032177">
    <property type="term" value="C:cellular bud neck split septin rings"/>
    <property type="evidence" value="ECO:0007669"/>
    <property type="project" value="EnsemblFungi"/>
</dbReference>
<dbReference type="AlphaFoldDB" id="A0A0W0E0V6"/>
<feature type="compositionally biased region" description="Low complexity" evidence="1">
    <location>
        <begin position="69"/>
        <end position="81"/>
    </location>
</feature>
<dbReference type="Proteomes" id="UP000054886">
    <property type="component" value="Unassembled WGS sequence"/>
</dbReference>
<dbReference type="EMBL" id="LLZZ01000114">
    <property type="protein sequence ID" value="KTB05156.1"/>
    <property type="molecule type" value="Genomic_DNA"/>
</dbReference>